<organism evidence="1 2">
    <name type="scientific">Mucuna pruriens</name>
    <name type="common">Velvet bean</name>
    <name type="synonym">Dolichos pruriens</name>
    <dbReference type="NCBI Taxonomy" id="157652"/>
    <lineage>
        <taxon>Eukaryota</taxon>
        <taxon>Viridiplantae</taxon>
        <taxon>Streptophyta</taxon>
        <taxon>Embryophyta</taxon>
        <taxon>Tracheophyta</taxon>
        <taxon>Spermatophyta</taxon>
        <taxon>Magnoliopsida</taxon>
        <taxon>eudicotyledons</taxon>
        <taxon>Gunneridae</taxon>
        <taxon>Pentapetalae</taxon>
        <taxon>rosids</taxon>
        <taxon>fabids</taxon>
        <taxon>Fabales</taxon>
        <taxon>Fabaceae</taxon>
        <taxon>Papilionoideae</taxon>
        <taxon>50 kb inversion clade</taxon>
        <taxon>NPAAA clade</taxon>
        <taxon>indigoferoid/millettioid clade</taxon>
        <taxon>Phaseoleae</taxon>
        <taxon>Mucuna</taxon>
    </lineage>
</organism>
<keyword evidence="2" id="KW-1185">Reference proteome</keyword>
<dbReference type="EMBL" id="QJKJ01005442">
    <property type="protein sequence ID" value="RDX90275.1"/>
    <property type="molecule type" value="Genomic_DNA"/>
</dbReference>
<comment type="caution">
    <text evidence="1">The sequence shown here is derived from an EMBL/GenBank/DDBJ whole genome shotgun (WGS) entry which is preliminary data.</text>
</comment>
<evidence type="ECO:0000313" key="1">
    <source>
        <dbReference type="EMBL" id="RDX90275.1"/>
    </source>
</evidence>
<dbReference type="OrthoDB" id="1429133at2759"/>
<reference evidence="1" key="1">
    <citation type="submission" date="2018-05" db="EMBL/GenBank/DDBJ databases">
        <title>Draft genome of Mucuna pruriens seed.</title>
        <authorList>
            <person name="Nnadi N.E."/>
            <person name="Vos R."/>
            <person name="Hasami M.H."/>
            <person name="Devisetty U.K."/>
            <person name="Aguiy J.C."/>
        </authorList>
    </citation>
    <scope>NUCLEOTIDE SEQUENCE [LARGE SCALE GENOMIC DNA]</scope>
    <source>
        <strain evidence="1">JCA_2017</strain>
    </source>
</reference>
<gene>
    <name evidence="1" type="ORF">CR513_27885</name>
</gene>
<dbReference type="AlphaFoldDB" id="A0A371GIA1"/>
<accession>A0A371GIA1</accession>
<dbReference type="Proteomes" id="UP000257109">
    <property type="component" value="Unassembled WGS sequence"/>
</dbReference>
<feature type="non-terminal residue" evidence="1">
    <location>
        <position position="125"/>
    </location>
</feature>
<evidence type="ECO:0000313" key="2">
    <source>
        <dbReference type="Proteomes" id="UP000257109"/>
    </source>
</evidence>
<protein>
    <submittedName>
        <fullName evidence="1">Uncharacterized protein</fullName>
    </submittedName>
</protein>
<dbReference type="Pfam" id="PF14223">
    <property type="entry name" value="Retrotran_gag_2"/>
    <property type="match status" value="1"/>
</dbReference>
<name>A0A371GIA1_MUCPR</name>
<sequence length="125" mass="14437">MADSSSFVRGSLTVFNGKLFYNWRVKMLAVFGFQNVIELVIVGFVEPGRNATQEQRLIFKQQQKLDIPPRDSSTNDTESIANYFDRIQEMVIAMRDCKEKVTDQQVVDKILRILPPEFDYVVAIE</sequence>
<proteinExistence type="predicted"/>